<protein>
    <submittedName>
        <fullName evidence="2">Uncharacterized protein</fullName>
    </submittedName>
</protein>
<dbReference type="EMBL" id="MLJW01000062">
    <property type="protein sequence ID" value="OIR03789.1"/>
    <property type="molecule type" value="Genomic_DNA"/>
</dbReference>
<comment type="caution">
    <text evidence="2">The sequence shown here is derived from an EMBL/GenBank/DDBJ whole genome shotgun (WGS) entry which is preliminary data.</text>
</comment>
<name>A0A1J5SI21_9ZZZZ</name>
<gene>
    <name evidence="2" type="ORF">GALL_139690</name>
</gene>
<evidence type="ECO:0000313" key="2">
    <source>
        <dbReference type="EMBL" id="OIR03789.1"/>
    </source>
</evidence>
<feature type="region of interest" description="Disordered" evidence="1">
    <location>
        <begin position="248"/>
        <end position="289"/>
    </location>
</feature>
<evidence type="ECO:0000256" key="1">
    <source>
        <dbReference type="SAM" id="MobiDB-lite"/>
    </source>
</evidence>
<proteinExistence type="predicted"/>
<accession>A0A1J5SI21</accession>
<sequence>MGAGQLGAVVGVVGGHVGQCQHLPGPGIEHHDAARLGLVVDHRLAQVGVSEILDLVVQGQHHVLAVLRRPDRIDVLDDVAAPVLDDAAAAGFAGEDGLVGQLHSFLANVIGSGEAQDMGGDVAVRIIAAVLRLVMDAGQIEGHDPGGDIGRDLPLKIDKIAVAGELAVQLAHVHLQQMRQLIHLGRLQLGILGDGPDRLHRRRYRQHLAAAVHDPAARGRHLDHPGIALRPLLLQEGAVESLQIDRPAGQDREAGQDAEQQQPRAPGGQTLREQGAVGELHFASSTMMT</sequence>
<reference evidence="2" key="1">
    <citation type="submission" date="2016-10" db="EMBL/GenBank/DDBJ databases">
        <title>Sequence of Gallionella enrichment culture.</title>
        <authorList>
            <person name="Poehlein A."/>
            <person name="Muehling M."/>
            <person name="Daniel R."/>
        </authorList>
    </citation>
    <scope>NUCLEOTIDE SEQUENCE</scope>
</reference>
<dbReference type="AlphaFoldDB" id="A0A1J5SI21"/>
<organism evidence="2">
    <name type="scientific">mine drainage metagenome</name>
    <dbReference type="NCBI Taxonomy" id="410659"/>
    <lineage>
        <taxon>unclassified sequences</taxon>
        <taxon>metagenomes</taxon>
        <taxon>ecological metagenomes</taxon>
    </lineage>
</organism>